<reference evidence="7" key="1">
    <citation type="submission" date="2017-01" db="EMBL/GenBank/DDBJ databases">
        <title>Genome Analysis of Deinococcus marmoris KOPRI26562.</title>
        <authorList>
            <person name="Kim J.H."/>
            <person name="Oh H.-M."/>
        </authorList>
    </citation>
    <scope>NUCLEOTIDE SEQUENCE [LARGE SCALE GENOMIC DNA]</scope>
    <source>
        <strain evidence="7">PAMC 26633</strain>
    </source>
</reference>
<evidence type="ECO:0000313" key="6">
    <source>
        <dbReference type="EMBL" id="OXC71723.1"/>
    </source>
</evidence>
<feature type="transmembrane region" description="Helical" evidence="5">
    <location>
        <begin position="140"/>
        <end position="167"/>
    </location>
</feature>
<dbReference type="OrthoDB" id="6956705at2"/>
<feature type="transmembrane region" description="Helical" evidence="5">
    <location>
        <begin position="33"/>
        <end position="56"/>
    </location>
</feature>
<protein>
    <submittedName>
        <fullName evidence="6">Inner membrane protein of type IV secretion of T-DNA complex</fullName>
    </submittedName>
</protein>
<keyword evidence="4 5" id="KW-0472">Membrane</keyword>
<feature type="transmembrane region" description="Helical" evidence="5">
    <location>
        <begin position="205"/>
        <end position="227"/>
    </location>
</feature>
<dbReference type="Proteomes" id="UP000214720">
    <property type="component" value="Unassembled WGS sequence"/>
</dbReference>
<feature type="transmembrane region" description="Helical" evidence="5">
    <location>
        <begin position="247"/>
        <end position="273"/>
    </location>
</feature>
<organism evidence="6 7">
    <name type="scientific">Caballeronia sordidicola</name>
    <name type="common">Burkholderia sordidicola</name>
    <dbReference type="NCBI Taxonomy" id="196367"/>
    <lineage>
        <taxon>Bacteria</taxon>
        <taxon>Pseudomonadati</taxon>
        <taxon>Pseudomonadota</taxon>
        <taxon>Betaproteobacteria</taxon>
        <taxon>Burkholderiales</taxon>
        <taxon>Burkholderiaceae</taxon>
        <taxon>Caballeronia</taxon>
    </lineage>
</organism>
<accession>A0A226WKR6</accession>
<evidence type="ECO:0000256" key="5">
    <source>
        <dbReference type="SAM" id="Phobius"/>
    </source>
</evidence>
<dbReference type="GO" id="GO:0016020">
    <property type="term" value="C:membrane"/>
    <property type="evidence" value="ECO:0007669"/>
    <property type="project" value="UniProtKB-SubCell"/>
</dbReference>
<dbReference type="Pfam" id="PF04610">
    <property type="entry name" value="TrbL"/>
    <property type="match status" value="1"/>
</dbReference>
<gene>
    <name evidence="6" type="ORF">BSU04_45570</name>
</gene>
<dbReference type="RefSeq" id="WP_089166345.1">
    <property type="nucleotide sequence ID" value="NZ_MTHB01000299.1"/>
</dbReference>
<evidence type="ECO:0000256" key="2">
    <source>
        <dbReference type="ARBA" id="ARBA00022692"/>
    </source>
</evidence>
<comment type="subcellular location">
    <subcellularLocation>
        <location evidence="1">Membrane</location>
        <topology evidence="1">Multi-pass membrane protein</topology>
    </subcellularLocation>
</comment>
<evidence type="ECO:0000256" key="1">
    <source>
        <dbReference type="ARBA" id="ARBA00004141"/>
    </source>
</evidence>
<dbReference type="AlphaFoldDB" id="A0A226WKR6"/>
<evidence type="ECO:0000256" key="4">
    <source>
        <dbReference type="ARBA" id="ARBA00023136"/>
    </source>
</evidence>
<proteinExistence type="predicted"/>
<evidence type="ECO:0000313" key="7">
    <source>
        <dbReference type="Proteomes" id="UP000214720"/>
    </source>
</evidence>
<dbReference type="EMBL" id="MTHB01000299">
    <property type="protein sequence ID" value="OXC71723.1"/>
    <property type="molecule type" value="Genomic_DNA"/>
</dbReference>
<evidence type="ECO:0000256" key="3">
    <source>
        <dbReference type="ARBA" id="ARBA00022989"/>
    </source>
</evidence>
<comment type="caution">
    <text evidence="6">The sequence shown here is derived from an EMBL/GenBank/DDBJ whole genome shotgun (WGS) entry which is preliminary data.</text>
</comment>
<keyword evidence="2 5" id="KW-0812">Transmembrane</keyword>
<feature type="transmembrane region" description="Helical" evidence="5">
    <location>
        <begin position="68"/>
        <end position="87"/>
    </location>
</feature>
<dbReference type="InterPro" id="IPR007688">
    <property type="entry name" value="Conjugal_tfr_TrbL/VirB6"/>
</dbReference>
<name>A0A226WKR6_CABSO</name>
<sequence length="310" mass="32506">MSVTPTNVVIFQPLITMFDNTVNQTIVTGSANLISLISPLVAAGLGVYMLLIMTSYWRGATDQPVLDFFMRFAAWGLIITAGMNIQYYTEYVVPFFNGLGDDVAQAITNSATSGTALDTVLNAYLTAIKTMFGALTWSDIGGYITATIMALVILLVGMPFLAIAAAYIILAKFALGLLLAIGPMFIASALFPGTRKFFEAWTAQCLNYAILTALFAAAGAIEVNFALNNLPVGSFSDLLTTAKMAMMGIVFWIVSMNLPALASALAGGVGISAMAQHSGPFAKLAGKGVGKAFQAAKMRAGRGNGGSIDG</sequence>
<feature type="transmembrane region" description="Helical" evidence="5">
    <location>
        <begin position="173"/>
        <end position="193"/>
    </location>
</feature>
<dbReference type="GO" id="GO:0030255">
    <property type="term" value="P:protein secretion by the type IV secretion system"/>
    <property type="evidence" value="ECO:0007669"/>
    <property type="project" value="InterPro"/>
</dbReference>
<keyword evidence="3 5" id="KW-1133">Transmembrane helix</keyword>